<dbReference type="InterPro" id="IPR017853">
    <property type="entry name" value="GH"/>
</dbReference>
<dbReference type="RefSeq" id="WP_203662291.1">
    <property type="nucleotide sequence ID" value="NZ_BAAAZM010000018.1"/>
</dbReference>
<feature type="domain" description="Glycoside hydrolase family 3 N-terminal" evidence="4">
    <location>
        <begin position="29"/>
        <end position="320"/>
    </location>
</feature>
<dbReference type="EMBL" id="BOMB01000031">
    <property type="protein sequence ID" value="GID14477.1"/>
    <property type="molecule type" value="Genomic_DNA"/>
</dbReference>
<dbReference type="PANTHER" id="PTHR30480">
    <property type="entry name" value="BETA-HEXOSAMINIDASE-RELATED"/>
    <property type="match status" value="1"/>
</dbReference>
<dbReference type="Pfam" id="PF00933">
    <property type="entry name" value="Glyco_hydro_3"/>
    <property type="match status" value="1"/>
</dbReference>
<reference evidence="5" key="1">
    <citation type="submission" date="2021-01" db="EMBL/GenBank/DDBJ databases">
        <title>Whole genome shotgun sequence of Actinocatenispora rupis NBRC 107355.</title>
        <authorList>
            <person name="Komaki H."/>
            <person name="Tamura T."/>
        </authorList>
    </citation>
    <scope>NUCLEOTIDE SEQUENCE</scope>
    <source>
        <strain evidence="5">NBRC 107355</strain>
    </source>
</reference>
<dbReference type="GO" id="GO:0009254">
    <property type="term" value="P:peptidoglycan turnover"/>
    <property type="evidence" value="ECO:0007669"/>
    <property type="project" value="TreeGrafter"/>
</dbReference>
<accession>A0A8J3J9T1</accession>
<name>A0A8J3J9T1_9ACTN</name>
<evidence type="ECO:0000256" key="2">
    <source>
        <dbReference type="ARBA" id="ARBA00022801"/>
    </source>
</evidence>
<sequence length="489" mass="50675">MIEPSLRTQALRTLLAAFRETTAPDWVRRLGDEGLGGIVLFGHNIVDPDQVTGLISTLRAGRPELIVSVDEEGGDVTRLGYTSGSRYPGNAALGIVDDESLTRQVYRALGSELAALGITLDLAPTVDVNSAPDNPVIGTRSFGTDPARVAAHTAAAVAGLADAGVAACAKHFPGHGATRVDSHDTVPVVDAPLSVLRERDLPPFAAAIAAGAPAIMTAHIRVPQVTGELPATFSPAALRGLLRDELGFTGAVVTDALEMGGAGADGLGHAAVRSLAAGADLLCLGARITEELVEATVAEIVAAVRDGRLPAERLADAAARSVVLATATRPGPARSTAGDGYDEIGLAAARRALRVHGVVPAARRPLVVELDAPPTIAVGEVPWGLLPYLERTAADADLVRLHPLSDPPIDVGALVDRSAGEPLILVTRDTHRHERIRAVIEDITAAHPQVVLVEMGWPAWRPPQALGYLATYGAGPANARAAAETLLPR</sequence>
<dbReference type="SUPFAM" id="SSF51445">
    <property type="entry name" value="(Trans)glycosidases"/>
    <property type="match status" value="1"/>
</dbReference>
<evidence type="ECO:0000259" key="4">
    <source>
        <dbReference type="Pfam" id="PF00933"/>
    </source>
</evidence>
<keyword evidence="2" id="KW-0378">Hydrolase</keyword>
<dbReference type="Proteomes" id="UP000612808">
    <property type="component" value="Unassembled WGS sequence"/>
</dbReference>
<dbReference type="GO" id="GO:0005975">
    <property type="term" value="P:carbohydrate metabolic process"/>
    <property type="evidence" value="ECO:0007669"/>
    <property type="project" value="InterPro"/>
</dbReference>
<gene>
    <name evidence="5" type="primary">nagZ</name>
    <name evidence="5" type="ORF">Aru02nite_53660</name>
</gene>
<proteinExistence type="inferred from homology"/>
<dbReference type="InterPro" id="IPR001764">
    <property type="entry name" value="Glyco_hydro_3_N"/>
</dbReference>
<comment type="caution">
    <text evidence="5">The sequence shown here is derived from an EMBL/GenBank/DDBJ whole genome shotgun (WGS) entry which is preliminary data.</text>
</comment>
<dbReference type="Gene3D" id="3.20.20.300">
    <property type="entry name" value="Glycoside hydrolase, family 3, N-terminal domain"/>
    <property type="match status" value="1"/>
</dbReference>
<evidence type="ECO:0000313" key="6">
    <source>
        <dbReference type="Proteomes" id="UP000612808"/>
    </source>
</evidence>
<evidence type="ECO:0000256" key="3">
    <source>
        <dbReference type="ARBA" id="ARBA00023295"/>
    </source>
</evidence>
<dbReference type="InterPro" id="IPR036962">
    <property type="entry name" value="Glyco_hydro_3_N_sf"/>
</dbReference>
<comment type="similarity">
    <text evidence="1">Belongs to the glycosyl hydrolase 3 family.</text>
</comment>
<dbReference type="InterPro" id="IPR050226">
    <property type="entry name" value="NagZ_Beta-hexosaminidase"/>
</dbReference>
<evidence type="ECO:0000256" key="1">
    <source>
        <dbReference type="ARBA" id="ARBA00005336"/>
    </source>
</evidence>
<evidence type="ECO:0000313" key="5">
    <source>
        <dbReference type="EMBL" id="GID14477.1"/>
    </source>
</evidence>
<dbReference type="PANTHER" id="PTHR30480:SF16">
    <property type="entry name" value="GLYCOSIDE HYDROLASE FAMILY 3 DOMAIN PROTEIN"/>
    <property type="match status" value="1"/>
</dbReference>
<keyword evidence="3" id="KW-0326">Glycosidase</keyword>
<organism evidence="5 6">
    <name type="scientific">Actinocatenispora rupis</name>
    <dbReference type="NCBI Taxonomy" id="519421"/>
    <lineage>
        <taxon>Bacteria</taxon>
        <taxon>Bacillati</taxon>
        <taxon>Actinomycetota</taxon>
        <taxon>Actinomycetes</taxon>
        <taxon>Micromonosporales</taxon>
        <taxon>Micromonosporaceae</taxon>
        <taxon>Actinocatenispora</taxon>
    </lineage>
</organism>
<dbReference type="AlphaFoldDB" id="A0A8J3J9T1"/>
<dbReference type="GO" id="GO:0004553">
    <property type="term" value="F:hydrolase activity, hydrolyzing O-glycosyl compounds"/>
    <property type="evidence" value="ECO:0007669"/>
    <property type="project" value="InterPro"/>
</dbReference>
<keyword evidence="6" id="KW-1185">Reference proteome</keyword>
<protein>
    <submittedName>
        <fullName evidence="5">Beta-N-acetylhexosaminidase</fullName>
    </submittedName>
</protein>